<comment type="caution">
    <text evidence="2">The sequence shown here is derived from an EMBL/GenBank/DDBJ whole genome shotgun (WGS) entry which is preliminary data.</text>
</comment>
<dbReference type="Proteomes" id="UP000034403">
    <property type="component" value="Unassembled WGS sequence"/>
</dbReference>
<dbReference type="EMBL" id="LCPC01000005">
    <property type="protein sequence ID" value="KKU89794.1"/>
    <property type="molecule type" value="Genomic_DNA"/>
</dbReference>
<feature type="transmembrane region" description="Helical" evidence="1">
    <location>
        <begin position="12"/>
        <end position="32"/>
    </location>
</feature>
<protein>
    <submittedName>
        <fullName evidence="2">Uncharacterized protein</fullName>
    </submittedName>
</protein>
<evidence type="ECO:0000313" key="3">
    <source>
        <dbReference type="Proteomes" id="UP000034403"/>
    </source>
</evidence>
<accession>A0A0G1U6R0</accession>
<reference evidence="2 3" key="1">
    <citation type="journal article" date="2015" name="Nature">
        <title>rRNA introns, odd ribosomes, and small enigmatic genomes across a large radiation of phyla.</title>
        <authorList>
            <person name="Brown C.T."/>
            <person name="Hug L.A."/>
            <person name="Thomas B.C."/>
            <person name="Sharon I."/>
            <person name="Castelle C.J."/>
            <person name="Singh A."/>
            <person name="Wilkins M.J."/>
            <person name="Williams K.H."/>
            <person name="Banfield J.F."/>
        </authorList>
    </citation>
    <scope>NUCLEOTIDE SEQUENCE [LARGE SCALE GENOMIC DNA]</scope>
</reference>
<name>A0A0G1U6R0_9BACT</name>
<keyword evidence="1" id="KW-1133">Transmembrane helix</keyword>
<keyword evidence="1" id="KW-0472">Membrane</keyword>
<dbReference type="AlphaFoldDB" id="A0A0G1U6R0"/>
<gene>
    <name evidence="2" type="ORF">UY20_C0005G0008</name>
</gene>
<evidence type="ECO:0000313" key="2">
    <source>
        <dbReference type="EMBL" id="KKU89794.1"/>
    </source>
</evidence>
<organism evidence="2 3">
    <name type="scientific">Candidatus Yanofskybacteria bacterium GW2011_GWA1_48_10</name>
    <dbReference type="NCBI Taxonomy" id="1619022"/>
    <lineage>
        <taxon>Bacteria</taxon>
        <taxon>Candidatus Yanofskyibacteriota</taxon>
    </lineage>
</organism>
<proteinExistence type="predicted"/>
<sequence length="87" mass="9847">MQRNNQPRTIGFVLAIYIFCAFLCISLSKHLLKIKSIMPIYSLIRRGFTPPNHFCASLSMVSVSSVTKIFAVPCLDNFFEISGCRSR</sequence>
<evidence type="ECO:0000256" key="1">
    <source>
        <dbReference type="SAM" id="Phobius"/>
    </source>
</evidence>
<keyword evidence="1" id="KW-0812">Transmembrane</keyword>